<feature type="signal peptide" evidence="6">
    <location>
        <begin position="1"/>
        <end position="18"/>
    </location>
</feature>
<name>A0A9Q8LHM4_PASFU</name>
<keyword evidence="6" id="KW-0732">Signal</keyword>
<keyword evidence="5" id="KW-0325">Glycoprotein</keyword>
<dbReference type="EC" id="3.4.16.-" evidence="6"/>
<dbReference type="InterPro" id="IPR001563">
    <property type="entry name" value="Peptidase_S10"/>
</dbReference>
<dbReference type="OrthoDB" id="443318at2759"/>
<dbReference type="PROSITE" id="PS00131">
    <property type="entry name" value="CARBOXYPEPT_SER_SER"/>
    <property type="match status" value="1"/>
</dbReference>
<evidence type="ECO:0000256" key="7">
    <source>
        <dbReference type="SAM" id="MobiDB-lite"/>
    </source>
</evidence>
<evidence type="ECO:0000256" key="5">
    <source>
        <dbReference type="ARBA" id="ARBA00023180"/>
    </source>
</evidence>
<dbReference type="Gene3D" id="3.40.50.1820">
    <property type="entry name" value="alpha/beta hydrolase"/>
    <property type="match status" value="1"/>
</dbReference>
<comment type="similarity">
    <text evidence="1 6">Belongs to the peptidase S10 family.</text>
</comment>
<dbReference type="PANTHER" id="PTHR11802:SF479">
    <property type="entry name" value="CARBOXYPEPTIDASE"/>
    <property type="match status" value="1"/>
</dbReference>
<keyword evidence="2 6" id="KW-0121">Carboxypeptidase</keyword>
<dbReference type="Pfam" id="PF00450">
    <property type="entry name" value="Peptidase_S10"/>
    <property type="match status" value="1"/>
</dbReference>
<evidence type="ECO:0000256" key="2">
    <source>
        <dbReference type="ARBA" id="ARBA00022645"/>
    </source>
</evidence>
<evidence type="ECO:0000313" key="9">
    <source>
        <dbReference type="Proteomes" id="UP000756132"/>
    </source>
</evidence>
<dbReference type="GO" id="GO:0004185">
    <property type="term" value="F:serine-type carboxypeptidase activity"/>
    <property type="evidence" value="ECO:0007669"/>
    <property type="project" value="UniProtKB-UniRule"/>
</dbReference>
<organism evidence="8 9">
    <name type="scientific">Passalora fulva</name>
    <name type="common">Tomato leaf mold</name>
    <name type="synonym">Cladosporium fulvum</name>
    <dbReference type="NCBI Taxonomy" id="5499"/>
    <lineage>
        <taxon>Eukaryota</taxon>
        <taxon>Fungi</taxon>
        <taxon>Dikarya</taxon>
        <taxon>Ascomycota</taxon>
        <taxon>Pezizomycotina</taxon>
        <taxon>Dothideomycetes</taxon>
        <taxon>Dothideomycetidae</taxon>
        <taxon>Mycosphaerellales</taxon>
        <taxon>Mycosphaerellaceae</taxon>
        <taxon>Fulvia</taxon>
    </lineage>
</organism>
<dbReference type="RefSeq" id="XP_047761968.1">
    <property type="nucleotide sequence ID" value="XM_047904759.1"/>
</dbReference>
<dbReference type="InterPro" id="IPR018202">
    <property type="entry name" value="Ser_caboxypep_ser_AS"/>
</dbReference>
<feature type="chain" id="PRO_5040530242" description="Carboxypeptidase" evidence="6">
    <location>
        <begin position="19"/>
        <end position="564"/>
    </location>
</feature>
<protein>
    <recommendedName>
        <fullName evidence="6">Carboxypeptidase</fullName>
        <ecNumber evidence="6">3.4.16.-</ecNumber>
    </recommendedName>
</protein>
<evidence type="ECO:0000313" key="8">
    <source>
        <dbReference type="EMBL" id="UJO17602.1"/>
    </source>
</evidence>
<keyword evidence="3 6" id="KW-0645">Protease</keyword>
<accession>A0A9Q8LHM4</accession>
<keyword evidence="4 6" id="KW-0378">Hydrolase</keyword>
<proteinExistence type="inferred from homology"/>
<evidence type="ECO:0000256" key="1">
    <source>
        <dbReference type="ARBA" id="ARBA00009431"/>
    </source>
</evidence>
<reference evidence="8" key="1">
    <citation type="submission" date="2021-12" db="EMBL/GenBank/DDBJ databases">
        <authorList>
            <person name="Zaccaron A."/>
            <person name="Stergiopoulos I."/>
        </authorList>
    </citation>
    <scope>NUCLEOTIDE SEQUENCE</scope>
    <source>
        <strain evidence="8">Race5_Kim</strain>
    </source>
</reference>
<keyword evidence="9" id="KW-1185">Reference proteome</keyword>
<evidence type="ECO:0000256" key="6">
    <source>
        <dbReference type="RuleBase" id="RU361156"/>
    </source>
</evidence>
<dbReference type="PRINTS" id="PR00724">
    <property type="entry name" value="CRBOXYPTASEC"/>
</dbReference>
<feature type="region of interest" description="Disordered" evidence="7">
    <location>
        <begin position="541"/>
        <end position="564"/>
    </location>
</feature>
<sequence length="564" mass="62614">MLFSGLLVALWCSLPVDASRQTLQHRAFKDLHKRHVKREEQQPSRPSTDIHLNDKTRPFCVNGSALPQVKFDFGESYSGLLPIDDSKELFFWFVPSTNPAASNKITIWLNGGPGCSSLLGFLQEIGPVIWRTGTYLPVPNTFAWSNLTNMVYIEQPVGTGYSQGKPNANSYVDVAAQFLPFWKRFVDLFDLHNCKTYITGESYAGMYCPYIAAAMLDQNDTAYFDISGLMIYDPSFQYDVASQVSTVPFVDAHPSHFPFNDTYNKFLHNLSDACGYTEYIENALTFPPAGPFIDTPGLSHSEKDPRGYATEDCDVYAALYYGIIDIDSCFNIYQVGALCPLLWDVLRFPYTDFYMYAHFCSLVTLANTSARPMGFREPYFNRTDVKQALHAPEHANWTACTDIDVFVGDIGDLSPPSDINGGPLQKVIESTNNVIVAHGALDAILIANGTLLTLNNLTWNGVQGFSQPTTEPFFVPYHDNPIAGSQAGAGVFGGFVTERGLTFVAVVLAGHELPEYTASAGYKQVEYLLGRIGSLDEVSPFTTQPEIQQPDEPLGRGTWWSHHD</sequence>
<dbReference type="AlphaFoldDB" id="A0A9Q8LHM4"/>
<dbReference type="Proteomes" id="UP000756132">
    <property type="component" value="Chromosome 5"/>
</dbReference>
<dbReference type="EMBL" id="CP090167">
    <property type="protein sequence ID" value="UJO17602.1"/>
    <property type="molecule type" value="Genomic_DNA"/>
</dbReference>
<dbReference type="KEGG" id="ffu:CLAFUR5_05611"/>
<dbReference type="SUPFAM" id="SSF53474">
    <property type="entry name" value="alpha/beta-Hydrolases"/>
    <property type="match status" value="1"/>
</dbReference>
<dbReference type="InterPro" id="IPR029058">
    <property type="entry name" value="AB_hydrolase_fold"/>
</dbReference>
<gene>
    <name evidence="8" type="ORF">CLAFUR5_05611</name>
</gene>
<reference evidence="8" key="2">
    <citation type="journal article" date="2022" name="Microb. Genom.">
        <title>A chromosome-scale genome assembly of the tomato pathogen Cladosporium fulvum reveals a compartmentalized genome architecture and the presence of a dispensable chromosome.</title>
        <authorList>
            <person name="Zaccaron A.Z."/>
            <person name="Chen L.H."/>
            <person name="Samaras A."/>
            <person name="Stergiopoulos I."/>
        </authorList>
    </citation>
    <scope>NUCLEOTIDE SEQUENCE</scope>
    <source>
        <strain evidence="8">Race5_Kim</strain>
    </source>
</reference>
<evidence type="ECO:0000256" key="3">
    <source>
        <dbReference type="ARBA" id="ARBA00022670"/>
    </source>
</evidence>
<dbReference type="GO" id="GO:0006508">
    <property type="term" value="P:proteolysis"/>
    <property type="evidence" value="ECO:0007669"/>
    <property type="project" value="UniProtKB-KW"/>
</dbReference>
<evidence type="ECO:0000256" key="4">
    <source>
        <dbReference type="ARBA" id="ARBA00022801"/>
    </source>
</evidence>
<dbReference type="GeneID" id="71985489"/>
<dbReference type="PANTHER" id="PTHR11802">
    <property type="entry name" value="SERINE PROTEASE FAMILY S10 SERINE CARBOXYPEPTIDASE"/>
    <property type="match status" value="1"/>
</dbReference>